<gene>
    <name evidence="1" type="ORF">MTY_0403</name>
</gene>
<dbReference type="Proteomes" id="UP000063718">
    <property type="component" value="Unassembled WGS sequence"/>
</dbReference>
<proteinExistence type="predicted"/>
<evidence type="ECO:0000313" key="1">
    <source>
        <dbReference type="EMBL" id="GAF25074.1"/>
    </source>
</evidence>
<dbReference type="AlphaFoldDB" id="A0A0S6U7V7"/>
<reference evidence="1" key="1">
    <citation type="journal article" date="2014" name="Gene">
        <title>Genome-guided analysis of transformation efficiency and carbon dioxide assimilation by Moorella thermoacetica Y72.</title>
        <authorList>
            <person name="Tsukahara K."/>
            <person name="Kita A."/>
            <person name="Nakashimada Y."/>
            <person name="Hoshino T."/>
            <person name="Murakami K."/>
        </authorList>
    </citation>
    <scope>NUCLEOTIDE SEQUENCE [LARGE SCALE GENOMIC DNA]</scope>
    <source>
        <strain evidence="1">Y72</strain>
    </source>
</reference>
<dbReference type="EMBL" id="DF238840">
    <property type="protein sequence ID" value="GAF25074.1"/>
    <property type="molecule type" value="Genomic_DNA"/>
</dbReference>
<protein>
    <submittedName>
        <fullName evidence="1">Uncharacterized protein</fullName>
    </submittedName>
</protein>
<sequence>MLGAAFSAAVISLLYKKAATLHMVGMGEHVHRLHRAGLKASFP</sequence>
<accession>A0A0S6U7V7</accession>
<organism evidence="1">
    <name type="scientific">Moorella thermoacetica Y72</name>
    <dbReference type="NCBI Taxonomy" id="1325331"/>
    <lineage>
        <taxon>Bacteria</taxon>
        <taxon>Bacillati</taxon>
        <taxon>Bacillota</taxon>
        <taxon>Clostridia</taxon>
        <taxon>Neomoorellales</taxon>
        <taxon>Neomoorellaceae</taxon>
        <taxon>Neomoorella</taxon>
    </lineage>
</organism>
<name>A0A0S6U7V7_NEOTH</name>